<accession>A0A085NAK8</accession>
<evidence type="ECO:0000313" key="4">
    <source>
        <dbReference type="Proteomes" id="UP000030764"/>
    </source>
</evidence>
<keyword evidence="4" id="KW-1185">Reference proteome</keyword>
<evidence type="ECO:0000313" key="3">
    <source>
        <dbReference type="EMBL" id="KFD66504.1"/>
    </source>
</evidence>
<sequence length="95" mass="10969">MTDSEVSVIPGGLHSLPSESFHQGPATQRHRREVHTQSVESLWAQVKRRNKARCGTRRSVLDSYVSEFMWRRRLRPHEELLDKIVDAIATYLASL</sequence>
<dbReference type="Proteomes" id="UP000030764">
    <property type="component" value="Unassembled WGS sequence"/>
</dbReference>
<evidence type="ECO:0000313" key="2">
    <source>
        <dbReference type="EMBL" id="KFD53471.1"/>
    </source>
</evidence>
<protein>
    <recommendedName>
        <fullName evidence="5">ISXO2-like transposase domain-containing protein</fullName>
    </recommendedName>
</protein>
<dbReference type="PANTHER" id="PTHR47163">
    <property type="entry name" value="DDE_TNP_IS1595 DOMAIN-CONTAINING PROTEIN"/>
    <property type="match status" value="1"/>
</dbReference>
<proteinExistence type="predicted"/>
<organism evidence="3">
    <name type="scientific">Trichuris suis</name>
    <name type="common">pig whipworm</name>
    <dbReference type="NCBI Taxonomy" id="68888"/>
    <lineage>
        <taxon>Eukaryota</taxon>
        <taxon>Metazoa</taxon>
        <taxon>Ecdysozoa</taxon>
        <taxon>Nematoda</taxon>
        <taxon>Enoplea</taxon>
        <taxon>Dorylaimia</taxon>
        <taxon>Trichinellida</taxon>
        <taxon>Trichuridae</taxon>
        <taxon>Trichuris</taxon>
    </lineage>
</organism>
<dbReference type="AlphaFoldDB" id="A0A085NAK8"/>
<name>A0A085NAK8_9BILA</name>
<dbReference type="PANTHER" id="PTHR47163:SF2">
    <property type="entry name" value="SI:DKEY-17M8.2"/>
    <property type="match status" value="1"/>
</dbReference>
<evidence type="ECO:0000256" key="1">
    <source>
        <dbReference type="SAM" id="MobiDB-lite"/>
    </source>
</evidence>
<dbReference type="InterPro" id="IPR053164">
    <property type="entry name" value="IS1016-like_transposase"/>
</dbReference>
<dbReference type="EMBL" id="KL367524">
    <property type="protein sequence ID" value="KFD66504.1"/>
    <property type="molecule type" value="Genomic_DNA"/>
</dbReference>
<gene>
    <name evidence="2" type="ORF">M513_05735</name>
    <name evidence="3" type="ORF">M514_05735</name>
</gene>
<dbReference type="EMBL" id="KL363217">
    <property type="protein sequence ID" value="KFD53471.1"/>
    <property type="molecule type" value="Genomic_DNA"/>
</dbReference>
<dbReference type="Proteomes" id="UP000030758">
    <property type="component" value="Unassembled WGS sequence"/>
</dbReference>
<reference evidence="3 4" key="1">
    <citation type="journal article" date="2014" name="Nat. Genet.">
        <title>Genome and transcriptome of the porcine whipworm Trichuris suis.</title>
        <authorList>
            <person name="Jex A.R."/>
            <person name="Nejsum P."/>
            <person name="Schwarz E.M."/>
            <person name="Hu L."/>
            <person name="Young N.D."/>
            <person name="Hall R.S."/>
            <person name="Korhonen P.K."/>
            <person name="Liao S."/>
            <person name="Thamsborg S."/>
            <person name="Xia J."/>
            <person name="Xu P."/>
            <person name="Wang S."/>
            <person name="Scheerlinck J.P."/>
            <person name="Hofmann A."/>
            <person name="Sternberg P.W."/>
            <person name="Wang J."/>
            <person name="Gasser R.B."/>
        </authorList>
    </citation>
    <scope>NUCLEOTIDE SEQUENCE [LARGE SCALE GENOMIC DNA]</scope>
    <source>
        <strain evidence="3">DCEP-RM93F</strain>
        <strain evidence="2">DCEP-RM93M</strain>
    </source>
</reference>
<evidence type="ECO:0008006" key="5">
    <source>
        <dbReference type="Google" id="ProtNLM"/>
    </source>
</evidence>
<feature type="region of interest" description="Disordered" evidence="1">
    <location>
        <begin position="1"/>
        <end position="29"/>
    </location>
</feature>